<reference evidence="1 2" key="1">
    <citation type="submission" date="2014-04" db="EMBL/GenBank/DDBJ databases">
        <authorList>
            <consortium name="DOE Joint Genome Institute"/>
            <person name="Kuo A."/>
            <person name="Girlanda M."/>
            <person name="Perotto S."/>
            <person name="Kohler A."/>
            <person name="Nagy L.G."/>
            <person name="Floudas D."/>
            <person name="Copeland A."/>
            <person name="Barry K.W."/>
            <person name="Cichocki N."/>
            <person name="Veneault-Fourrey C."/>
            <person name="LaButti K."/>
            <person name="Lindquist E.A."/>
            <person name="Lipzen A."/>
            <person name="Lundell T."/>
            <person name="Morin E."/>
            <person name="Murat C."/>
            <person name="Sun H."/>
            <person name="Tunlid A."/>
            <person name="Henrissat B."/>
            <person name="Grigoriev I.V."/>
            <person name="Hibbett D.S."/>
            <person name="Martin F."/>
            <person name="Nordberg H.P."/>
            <person name="Cantor M.N."/>
            <person name="Hua S.X."/>
        </authorList>
    </citation>
    <scope>NUCLEOTIDE SEQUENCE [LARGE SCALE GENOMIC DNA]</scope>
    <source>
        <strain evidence="1 2">MUT 4182</strain>
    </source>
</reference>
<protein>
    <submittedName>
        <fullName evidence="1">Uncharacterized protein</fullName>
    </submittedName>
</protein>
<keyword evidence="2" id="KW-1185">Reference proteome</keyword>
<proteinExistence type="predicted"/>
<name>A0A0C3QDK3_9AGAM</name>
<evidence type="ECO:0000313" key="2">
    <source>
        <dbReference type="Proteomes" id="UP000054248"/>
    </source>
</evidence>
<dbReference type="Proteomes" id="UP000054248">
    <property type="component" value="Unassembled WGS sequence"/>
</dbReference>
<dbReference type="HOGENOM" id="CLU_2279502_0_0_1"/>
<sequence>MDGKGKGEVCALLARLGRLFGPPTPNTGHLPAVHGLLPDDCAHSGETFSLAVNSGAVIGHRVSDLLILVPQKSFMDANGGIPGTSGGYFSALDTHPWYSWNV</sequence>
<evidence type="ECO:0000313" key="1">
    <source>
        <dbReference type="EMBL" id="KIO23716.1"/>
    </source>
</evidence>
<gene>
    <name evidence="1" type="ORF">M407DRAFT_107540</name>
</gene>
<accession>A0A0C3QDK3</accession>
<reference evidence="2" key="2">
    <citation type="submission" date="2015-01" db="EMBL/GenBank/DDBJ databases">
        <title>Evolutionary Origins and Diversification of the Mycorrhizal Mutualists.</title>
        <authorList>
            <consortium name="DOE Joint Genome Institute"/>
            <consortium name="Mycorrhizal Genomics Consortium"/>
            <person name="Kohler A."/>
            <person name="Kuo A."/>
            <person name="Nagy L.G."/>
            <person name="Floudas D."/>
            <person name="Copeland A."/>
            <person name="Barry K.W."/>
            <person name="Cichocki N."/>
            <person name="Veneault-Fourrey C."/>
            <person name="LaButti K."/>
            <person name="Lindquist E.A."/>
            <person name="Lipzen A."/>
            <person name="Lundell T."/>
            <person name="Morin E."/>
            <person name="Murat C."/>
            <person name="Riley R."/>
            <person name="Ohm R."/>
            <person name="Sun H."/>
            <person name="Tunlid A."/>
            <person name="Henrissat B."/>
            <person name="Grigoriev I.V."/>
            <person name="Hibbett D.S."/>
            <person name="Martin F."/>
        </authorList>
    </citation>
    <scope>NUCLEOTIDE SEQUENCE [LARGE SCALE GENOMIC DNA]</scope>
    <source>
        <strain evidence="2">MUT 4182</strain>
    </source>
</reference>
<organism evidence="1 2">
    <name type="scientific">Tulasnella calospora MUT 4182</name>
    <dbReference type="NCBI Taxonomy" id="1051891"/>
    <lineage>
        <taxon>Eukaryota</taxon>
        <taxon>Fungi</taxon>
        <taxon>Dikarya</taxon>
        <taxon>Basidiomycota</taxon>
        <taxon>Agaricomycotina</taxon>
        <taxon>Agaricomycetes</taxon>
        <taxon>Cantharellales</taxon>
        <taxon>Tulasnellaceae</taxon>
        <taxon>Tulasnella</taxon>
    </lineage>
</organism>
<dbReference type="AlphaFoldDB" id="A0A0C3QDK3"/>
<dbReference type="EMBL" id="KN823078">
    <property type="protein sequence ID" value="KIO23716.1"/>
    <property type="molecule type" value="Genomic_DNA"/>
</dbReference>